<accession>A0A9W4D1I3</accession>
<evidence type="ECO:0000313" key="2">
    <source>
        <dbReference type="EMBL" id="CAD6502411.1"/>
    </source>
</evidence>
<gene>
    <name evidence="2" type="ORF">BGTH12_LOCUS3769</name>
</gene>
<evidence type="ECO:0000313" key="3">
    <source>
        <dbReference type="Proteomes" id="UP000683417"/>
    </source>
</evidence>
<feature type="region of interest" description="Disordered" evidence="1">
    <location>
        <begin position="1"/>
        <end position="32"/>
    </location>
</feature>
<reference evidence="2" key="1">
    <citation type="submission" date="2020-10" db="EMBL/GenBank/DDBJ databases">
        <authorList>
            <person name="Muller C M."/>
        </authorList>
    </citation>
    <scope>NUCLEOTIDE SEQUENCE</scope>
    <source>
        <strain evidence="2">THUN-12</strain>
    </source>
</reference>
<name>A0A9W4D1I3_BLUGR</name>
<dbReference type="EMBL" id="CAJHIT010000006">
    <property type="protein sequence ID" value="CAD6502411.1"/>
    <property type="molecule type" value="Genomic_DNA"/>
</dbReference>
<dbReference type="Proteomes" id="UP000683417">
    <property type="component" value="Unassembled WGS sequence"/>
</dbReference>
<evidence type="ECO:0000256" key="1">
    <source>
        <dbReference type="SAM" id="MobiDB-lite"/>
    </source>
</evidence>
<protein>
    <submittedName>
        <fullName evidence="2">BgTH12-05003</fullName>
    </submittedName>
</protein>
<organism evidence="2 3">
    <name type="scientific">Blumeria graminis f. sp. triticale</name>
    <dbReference type="NCBI Taxonomy" id="1689686"/>
    <lineage>
        <taxon>Eukaryota</taxon>
        <taxon>Fungi</taxon>
        <taxon>Dikarya</taxon>
        <taxon>Ascomycota</taxon>
        <taxon>Pezizomycotina</taxon>
        <taxon>Leotiomycetes</taxon>
        <taxon>Erysiphales</taxon>
        <taxon>Erysiphaceae</taxon>
        <taxon>Blumeria</taxon>
    </lineage>
</organism>
<proteinExistence type="predicted"/>
<dbReference type="AlphaFoldDB" id="A0A9W4D1I3"/>
<comment type="caution">
    <text evidence="2">The sequence shown here is derived from an EMBL/GenBank/DDBJ whole genome shotgun (WGS) entry which is preliminary data.</text>
</comment>
<sequence>MKKVGLDLKSSNDNSPVADSPQPLVQKKKRAKKPKVKTGCRTCKIRRVKCDETSLDLISDAPLLTANIYLISENASGWFHYRRQAVY</sequence>